<keyword evidence="4" id="KW-0479">Metal-binding</keyword>
<dbReference type="EMBL" id="GG745332">
    <property type="protein sequence ID" value="KNE58280.1"/>
    <property type="molecule type" value="Genomic_DNA"/>
</dbReference>
<evidence type="ECO:0000256" key="7">
    <source>
        <dbReference type="ARBA" id="ARBA00022786"/>
    </source>
</evidence>
<dbReference type="InterPro" id="IPR044066">
    <property type="entry name" value="TRIAD_supradom"/>
</dbReference>
<evidence type="ECO:0000256" key="1">
    <source>
        <dbReference type="ARBA" id="ARBA00001798"/>
    </source>
</evidence>
<dbReference type="EC" id="2.3.2.31" evidence="2"/>
<evidence type="ECO:0000313" key="11">
    <source>
        <dbReference type="EMBL" id="KNE58280.1"/>
    </source>
</evidence>
<dbReference type="PROSITE" id="PS51873">
    <property type="entry name" value="TRIAD"/>
    <property type="match status" value="1"/>
</dbReference>
<dbReference type="SMART" id="SM00647">
    <property type="entry name" value="IBR"/>
    <property type="match status" value="2"/>
</dbReference>
<dbReference type="GO" id="GO:0008270">
    <property type="term" value="F:zinc ion binding"/>
    <property type="evidence" value="ECO:0007669"/>
    <property type="project" value="UniProtKB-KW"/>
</dbReference>
<feature type="compositionally biased region" description="Basic and acidic residues" evidence="9">
    <location>
        <begin position="522"/>
        <end position="541"/>
    </location>
</feature>
<proteinExistence type="predicted"/>
<organism evidence="11 12">
    <name type="scientific">Allomyces macrogynus (strain ATCC 38327)</name>
    <name type="common">Allomyces javanicus var. macrogynus</name>
    <dbReference type="NCBI Taxonomy" id="578462"/>
    <lineage>
        <taxon>Eukaryota</taxon>
        <taxon>Fungi</taxon>
        <taxon>Fungi incertae sedis</taxon>
        <taxon>Blastocladiomycota</taxon>
        <taxon>Blastocladiomycetes</taxon>
        <taxon>Blastocladiales</taxon>
        <taxon>Blastocladiaceae</taxon>
        <taxon>Allomyces</taxon>
    </lineage>
</organism>
<dbReference type="AlphaFoldDB" id="A0A0L0S779"/>
<dbReference type="GO" id="GO:0061630">
    <property type="term" value="F:ubiquitin protein ligase activity"/>
    <property type="evidence" value="ECO:0007669"/>
    <property type="project" value="UniProtKB-EC"/>
</dbReference>
<keyword evidence="7" id="KW-0833">Ubl conjugation pathway</keyword>
<evidence type="ECO:0000256" key="5">
    <source>
        <dbReference type="ARBA" id="ARBA00022737"/>
    </source>
</evidence>
<dbReference type="Gene3D" id="1.20.120.1750">
    <property type="match status" value="1"/>
</dbReference>
<dbReference type="InterPro" id="IPR002867">
    <property type="entry name" value="IBR_dom"/>
</dbReference>
<evidence type="ECO:0000256" key="2">
    <source>
        <dbReference type="ARBA" id="ARBA00012251"/>
    </source>
</evidence>
<dbReference type="eggNOG" id="KOG1812">
    <property type="taxonomic scope" value="Eukaryota"/>
</dbReference>
<dbReference type="OrthoDB" id="9977870at2759"/>
<evidence type="ECO:0000256" key="4">
    <source>
        <dbReference type="ARBA" id="ARBA00022723"/>
    </source>
</evidence>
<dbReference type="PROSITE" id="PS00518">
    <property type="entry name" value="ZF_RING_1"/>
    <property type="match status" value="1"/>
</dbReference>
<feature type="domain" description="RING-type" evidence="10">
    <location>
        <begin position="230"/>
        <end position="454"/>
    </location>
</feature>
<comment type="catalytic activity">
    <reaction evidence="1">
        <text>[E2 ubiquitin-conjugating enzyme]-S-ubiquitinyl-L-cysteine + [acceptor protein]-L-lysine = [E2 ubiquitin-conjugating enzyme]-L-cysteine + [acceptor protein]-N(6)-ubiquitinyl-L-lysine.</text>
        <dbReference type="EC" id="2.3.2.31"/>
    </reaction>
</comment>
<dbReference type="Gene3D" id="3.30.40.10">
    <property type="entry name" value="Zinc/RING finger domain, C3HC4 (zinc finger)"/>
    <property type="match status" value="1"/>
</dbReference>
<reference evidence="12" key="2">
    <citation type="submission" date="2009-11" db="EMBL/GenBank/DDBJ databases">
        <title>The Genome Sequence of Allomyces macrogynus strain ATCC 38327.</title>
        <authorList>
            <consortium name="The Broad Institute Genome Sequencing Platform"/>
            <person name="Russ C."/>
            <person name="Cuomo C."/>
            <person name="Shea T."/>
            <person name="Young S.K."/>
            <person name="Zeng Q."/>
            <person name="Koehrsen M."/>
            <person name="Haas B."/>
            <person name="Borodovsky M."/>
            <person name="Guigo R."/>
            <person name="Alvarado L."/>
            <person name="Berlin A."/>
            <person name="Borenstein D."/>
            <person name="Chen Z."/>
            <person name="Engels R."/>
            <person name="Freedman E."/>
            <person name="Gellesch M."/>
            <person name="Goldberg J."/>
            <person name="Griggs A."/>
            <person name="Gujja S."/>
            <person name="Heiman D."/>
            <person name="Hepburn T."/>
            <person name="Howarth C."/>
            <person name="Jen D."/>
            <person name="Larson L."/>
            <person name="Lewis B."/>
            <person name="Mehta T."/>
            <person name="Park D."/>
            <person name="Pearson M."/>
            <person name="Roberts A."/>
            <person name="Saif S."/>
            <person name="Shenoy N."/>
            <person name="Sisk P."/>
            <person name="Stolte C."/>
            <person name="Sykes S."/>
            <person name="Walk T."/>
            <person name="White J."/>
            <person name="Yandava C."/>
            <person name="Burger G."/>
            <person name="Gray M.W."/>
            <person name="Holland P.W.H."/>
            <person name="King N."/>
            <person name="Lang F.B.F."/>
            <person name="Roger A.J."/>
            <person name="Ruiz-Trillo I."/>
            <person name="Lander E."/>
            <person name="Nusbaum C."/>
        </authorList>
    </citation>
    <scope>NUCLEOTIDE SEQUENCE [LARGE SCALE GENOMIC DNA]</scope>
    <source>
        <strain evidence="12">ATCC 38327</strain>
    </source>
</reference>
<reference evidence="11 12" key="1">
    <citation type="submission" date="2009-11" db="EMBL/GenBank/DDBJ databases">
        <title>Annotation of Allomyces macrogynus ATCC 38327.</title>
        <authorList>
            <consortium name="The Broad Institute Genome Sequencing Platform"/>
            <person name="Russ C."/>
            <person name="Cuomo C."/>
            <person name="Burger G."/>
            <person name="Gray M.W."/>
            <person name="Holland P.W.H."/>
            <person name="King N."/>
            <person name="Lang F.B.F."/>
            <person name="Roger A.J."/>
            <person name="Ruiz-Trillo I."/>
            <person name="Young S.K."/>
            <person name="Zeng Q."/>
            <person name="Gargeya S."/>
            <person name="Fitzgerald M."/>
            <person name="Haas B."/>
            <person name="Abouelleil A."/>
            <person name="Alvarado L."/>
            <person name="Arachchi H.M."/>
            <person name="Berlin A."/>
            <person name="Chapman S.B."/>
            <person name="Gearin G."/>
            <person name="Goldberg J."/>
            <person name="Griggs A."/>
            <person name="Gujja S."/>
            <person name="Hansen M."/>
            <person name="Heiman D."/>
            <person name="Howarth C."/>
            <person name="Larimer J."/>
            <person name="Lui A."/>
            <person name="MacDonald P.J.P."/>
            <person name="McCowen C."/>
            <person name="Montmayeur A."/>
            <person name="Murphy C."/>
            <person name="Neiman D."/>
            <person name="Pearson M."/>
            <person name="Priest M."/>
            <person name="Roberts A."/>
            <person name="Saif S."/>
            <person name="Shea T."/>
            <person name="Sisk P."/>
            <person name="Stolte C."/>
            <person name="Sykes S."/>
            <person name="Wortman J."/>
            <person name="Nusbaum C."/>
            <person name="Birren B."/>
        </authorList>
    </citation>
    <scope>NUCLEOTIDE SEQUENCE [LARGE SCALE GENOMIC DNA]</scope>
    <source>
        <strain evidence="11 12">ATCC 38327</strain>
    </source>
</reference>
<evidence type="ECO:0000256" key="8">
    <source>
        <dbReference type="ARBA" id="ARBA00022833"/>
    </source>
</evidence>
<evidence type="ECO:0000256" key="3">
    <source>
        <dbReference type="ARBA" id="ARBA00022679"/>
    </source>
</evidence>
<dbReference type="CDD" id="cd22584">
    <property type="entry name" value="Rcat_RBR_unk"/>
    <property type="match status" value="1"/>
</dbReference>
<name>A0A0L0S779_ALLM3</name>
<keyword evidence="12" id="KW-1185">Reference proteome</keyword>
<evidence type="ECO:0000256" key="9">
    <source>
        <dbReference type="SAM" id="MobiDB-lite"/>
    </source>
</evidence>
<accession>A0A0L0S779</accession>
<gene>
    <name evidence="11" type="ORF">AMAG_18393</name>
</gene>
<dbReference type="InterPro" id="IPR031127">
    <property type="entry name" value="E3_UB_ligase_RBR"/>
</dbReference>
<evidence type="ECO:0000256" key="6">
    <source>
        <dbReference type="ARBA" id="ARBA00022771"/>
    </source>
</evidence>
<dbReference type="InterPro" id="IPR013083">
    <property type="entry name" value="Znf_RING/FYVE/PHD"/>
</dbReference>
<dbReference type="SUPFAM" id="SSF57850">
    <property type="entry name" value="RING/U-box"/>
    <property type="match status" value="3"/>
</dbReference>
<dbReference type="GO" id="GO:0016567">
    <property type="term" value="P:protein ubiquitination"/>
    <property type="evidence" value="ECO:0007669"/>
    <property type="project" value="InterPro"/>
</dbReference>
<dbReference type="STRING" id="578462.A0A0L0S779"/>
<dbReference type="Proteomes" id="UP000054350">
    <property type="component" value="Unassembled WGS sequence"/>
</dbReference>
<dbReference type="Pfam" id="PF01485">
    <property type="entry name" value="IBR"/>
    <property type="match status" value="2"/>
</dbReference>
<protein>
    <recommendedName>
        <fullName evidence="2">RBR-type E3 ubiquitin transferase</fullName>
        <ecNumber evidence="2">2.3.2.31</ecNumber>
    </recommendedName>
</protein>
<dbReference type="VEuPathDB" id="FungiDB:AMAG_18393"/>
<dbReference type="InterPro" id="IPR017907">
    <property type="entry name" value="Znf_RING_CS"/>
</dbReference>
<feature type="region of interest" description="Disordered" evidence="9">
    <location>
        <begin position="511"/>
        <end position="560"/>
    </location>
</feature>
<dbReference type="PANTHER" id="PTHR11685">
    <property type="entry name" value="RBR FAMILY RING FINGER AND IBR DOMAIN-CONTAINING"/>
    <property type="match status" value="1"/>
</dbReference>
<evidence type="ECO:0000313" key="12">
    <source>
        <dbReference type="Proteomes" id="UP000054350"/>
    </source>
</evidence>
<evidence type="ECO:0000259" key="10">
    <source>
        <dbReference type="PROSITE" id="PS51873"/>
    </source>
</evidence>
<sequence length="650" mass="72274">MAHGNQLGRAAEQAGRKARSVCNGEGHSQLESFCRSQTHSLLLDSSSFRLLLLALPASRPPPPPPSKTTTMAHVYIDEQHALLDPSLRLALLLQAQEAFGPSDHDDVPDADATLVNGVLGDADQHAANAASLQLIQDMFLADLAMTQEEEQLRRDQALARRLAALDEDDVDDRDYARVANPMPIVRADDLPLYVPPPAPVVGECTVCAEDLHIVPGTGGTVLPAPAAANAPVGAAAAGNKRTHGVLFPTCEHEYCAGCLLSWIESTVNDRTLKFPTTCAHDGCTAVITGEHARKLLAGNAHRRLREKYLMRDLEASGRAVYCPRRTCGAMVVINNLAQLQAMPDPLVECSRCHRGFCFRCRVVDHYPLSCVRYQALPEHERDPEDVALHRLAQQNQWKRCPACRAVVERKVGCNFISCLCGAGWCYRCGVKYINLDATPEHQHGRPGCNCLLFDVPDEPAPVVALPQHRAGVAIAQALRHVNRAPGYQFNLNQQQQPQHIYNNGHAGYHHYDDESDYDSDEQSDHDQFEDYYGHNQDRYSDDGDEPTEEDRAPPRWPRTKTGRRVMACGRGEVLHPDDQGRRLPAWLVNSYLNCQCHYCGQVFNNWLVLVNHFHTTNAHSVYMCCNRTFMDENGYLNHLDNVHGGHAQNW</sequence>
<keyword evidence="3" id="KW-0808">Transferase</keyword>
<keyword evidence="8" id="KW-0862">Zinc</keyword>
<keyword evidence="6" id="KW-0863">Zinc-finger</keyword>
<keyword evidence="5" id="KW-0677">Repeat</keyword>